<reference evidence="3 4" key="1">
    <citation type="submission" date="2020-04" db="EMBL/GenBank/DDBJ databases">
        <authorList>
            <consortium name="Desulfovibrio sp. FSS-1 genome sequencing consortium"/>
            <person name="Shimoshige H."/>
            <person name="Kobayashi H."/>
            <person name="Maekawa T."/>
        </authorList>
    </citation>
    <scope>NUCLEOTIDE SEQUENCE [LARGE SCALE GENOMIC DNA]</scope>
    <source>
        <strain evidence="3 4">SIID29052-01</strain>
    </source>
</reference>
<sequence length="283" mass="30885">MSKRVFLVLLACALFALPGCDTVKPYVKSSKRFYKDWINTDPTIDLQNPGISDPSVRKLANLFTPVDERMEFLVRSLSAQDLPPNEEWCQGLMEAFPWLSGVAVLTDSGSVALKLPSFSMKAVDFAPLMDLGSRYKERKMAAYVAASELGAEVMIAKPLYIDSEFKGVLVAHFDMGALTKLSPEPGQLMVLTPGSVLWGGDDTAAAETLAKLNWKNLLKSEVTGEYKIGGTSYLWQARFLAQERLVYAVAAAKPEPKQAKPEPQPTPKAETPAGANPTPATQE</sequence>
<proteinExistence type="predicted"/>
<protein>
    <recommendedName>
        <fullName evidence="5">Lipoprotein</fullName>
    </recommendedName>
</protein>
<accession>A0A6V8LS71</accession>
<feature type="chain" id="PRO_5028918371" description="Lipoprotein" evidence="2">
    <location>
        <begin position="17"/>
        <end position="283"/>
    </location>
</feature>
<feature type="signal peptide" evidence="2">
    <location>
        <begin position="1"/>
        <end position="16"/>
    </location>
</feature>
<comment type="caution">
    <text evidence="3">The sequence shown here is derived from an EMBL/GenBank/DDBJ whole genome shotgun (WGS) entry which is preliminary data.</text>
</comment>
<keyword evidence="4" id="KW-1185">Reference proteome</keyword>
<evidence type="ECO:0000256" key="2">
    <source>
        <dbReference type="SAM" id="SignalP"/>
    </source>
</evidence>
<keyword evidence="2" id="KW-0732">Signal</keyword>
<evidence type="ECO:0000256" key="1">
    <source>
        <dbReference type="SAM" id="MobiDB-lite"/>
    </source>
</evidence>
<organism evidence="3 4">
    <name type="scientific">Fundidesulfovibrio magnetotacticus</name>
    <dbReference type="NCBI Taxonomy" id="2730080"/>
    <lineage>
        <taxon>Bacteria</taxon>
        <taxon>Pseudomonadati</taxon>
        <taxon>Thermodesulfobacteriota</taxon>
        <taxon>Desulfovibrionia</taxon>
        <taxon>Desulfovibrionales</taxon>
        <taxon>Desulfovibrionaceae</taxon>
        <taxon>Fundidesulfovibrio</taxon>
    </lineage>
</organism>
<dbReference type="RefSeq" id="WP_173084800.1">
    <property type="nucleotide sequence ID" value="NZ_BLTE01000010.1"/>
</dbReference>
<dbReference type="EMBL" id="BLTE01000010">
    <property type="protein sequence ID" value="GFK94584.1"/>
    <property type="molecule type" value="Genomic_DNA"/>
</dbReference>
<reference evidence="3 4" key="2">
    <citation type="submission" date="2020-05" db="EMBL/GenBank/DDBJ databases">
        <title>Draft genome sequence of Desulfovibrio sp. strainFSS-1.</title>
        <authorList>
            <person name="Shimoshige H."/>
            <person name="Kobayashi H."/>
            <person name="Maekawa T."/>
        </authorList>
    </citation>
    <scope>NUCLEOTIDE SEQUENCE [LARGE SCALE GENOMIC DNA]</scope>
    <source>
        <strain evidence="3 4">SIID29052-01</strain>
    </source>
</reference>
<dbReference type="AlphaFoldDB" id="A0A6V8LS71"/>
<evidence type="ECO:0000313" key="4">
    <source>
        <dbReference type="Proteomes" id="UP000494245"/>
    </source>
</evidence>
<evidence type="ECO:0000313" key="3">
    <source>
        <dbReference type="EMBL" id="GFK94584.1"/>
    </source>
</evidence>
<dbReference type="Proteomes" id="UP000494245">
    <property type="component" value="Unassembled WGS sequence"/>
</dbReference>
<feature type="region of interest" description="Disordered" evidence="1">
    <location>
        <begin position="253"/>
        <end position="283"/>
    </location>
</feature>
<name>A0A6V8LS71_9BACT</name>
<gene>
    <name evidence="3" type="ORF">NNJEOMEG_02431</name>
</gene>
<evidence type="ECO:0008006" key="5">
    <source>
        <dbReference type="Google" id="ProtNLM"/>
    </source>
</evidence>